<feature type="domain" description="YknX-like C-terminal permuted SH3-like" evidence="3">
    <location>
        <begin position="337"/>
        <end position="403"/>
    </location>
</feature>
<dbReference type="InterPro" id="IPR058636">
    <property type="entry name" value="Beta-barrel_YknX"/>
</dbReference>
<dbReference type="Gene3D" id="2.40.30.170">
    <property type="match status" value="1"/>
</dbReference>
<dbReference type="AlphaFoldDB" id="A0A0I9WC94"/>
<gene>
    <name evidence="5" type="ORF">B5E88_04865</name>
</gene>
<protein>
    <submittedName>
        <fullName evidence="5">Uncharacterized protein</fullName>
    </submittedName>
</protein>
<dbReference type="GO" id="GO:0030313">
    <property type="term" value="C:cell envelope"/>
    <property type="evidence" value="ECO:0007669"/>
    <property type="project" value="UniProtKB-SubCell"/>
</dbReference>
<dbReference type="RefSeq" id="WP_047334389.1">
    <property type="nucleotide sequence ID" value="NZ_LDEA01000013.1"/>
</dbReference>
<dbReference type="Gene3D" id="2.40.50.100">
    <property type="match status" value="1"/>
</dbReference>
<evidence type="ECO:0000259" key="4">
    <source>
        <dbReference type="Pfam" id="PF25990"/>
    </source>
</evidence>
<evidence type="ECO:0000259" key="3">
    <source>
        <dbReference type="Pfam" id="PF25989"/>
    </source>
</evidence>
<dbReference type="PANTHER" id="PTHR32347:SF14">
    <property type="entry name" value="EFFLUX SYSTEM COMPONENT YKNX-RELATED"/>
    <property type="match status" value="1"/>
</dbReference>
<keyword evidence="2" id="KW-0175">Coiled coil</keyword>
<evidence type="ECO:0000313" key="5">
    <source>
        <dbReference type="EMBL" id="OUQ10768.1"/>
    </source>
</evidence>
<dbReference type="InterPro" id="IPR058637">
    <property type="entry name" value="YknX-like_C"/>
</dbReference>
<dbReference type="Pfam" id="PF25990">
    <property type="entry name" value="Beta-barrel_YknX"/>
    <property type="match status" value="1"/>
</dbReference>
<comment type="caution">
    <text evidence="5">The sequence shown here is derived from an EMBL/GenBank/DDBJ whole genome shotgun (WGS) entry which is preliminary data.</text>
</comment>
<name>A0A0I9WC94_9ENTE</name>
<organism evidence="5 6">
    <name type="scientific">Enterococcus cecorum</name>
    <dbReference type="NCBI Taxonomy" id="44008"/>
    <lineage>
        <taxon>Bacteria</taxon>
        <taxon>Bacillati</taxon>
        <taxon>Bacillota</taxon>
        <taxon>Bacilli</taxon>
        <taxon>Lactobacillales</taxon>
        <taxon>Enterococcaceae</taxon>
        <taxon>Enterococcus</taxon>
    </lineage>
</organism>
<proteinExistence type="predicted"/>
<dbReference type="InterPro" id="IPR050465">
    <property type="entry name" value="UPF0194_transport"/>
</dbReference>
<dbReference type="Pfam" id="PF25989">
    <property type="entry name" value="YknX_C"/>
    <property type="match status" value="1"/>
</dbReference>
<dbReference type="EMBL" id="NFLC01000007">
    <property type="protein sequence ID" value="OUQ10768.1"/>
    <property type="molecule type" value="Genomic_DNA"/>
</dbReference>
<dbReference type="PANTHER" id="PTHR32347">
    <property type="entry name" value="EFFLUX SYSTEM COMPONENT YKNX-RELATED"/>
    <property type="match status" value="1"/>
</dbReference>
<reference evidence="6" key="1">
    <citation type="submission" date="2017-04" db="EMBL/GenBank/DDBJ databases">
        <title>Function of individual gut microbiota members based on whole genome sequencing of pure cultures obtained from chicken caecum.</title>
        <authorList>
            <person name="Medvecky M."/>
            <person name="Cejkova D."/>
            <person name="Polansky O."/>
            <person name="Karasova D."/>
            <person name="Kubasova T."/>
            <person name="Cizek A."/>
            <person name="Rychlik I."/>
        </authorList>
    </citation>
    <scope>NUCLEOTIDE SEQUENCE [LARGE SCALE GENOMIC DNA]</scope>
    <source>
        <strain evidence="6">An144</strain>
    </source>
</reference>
<sequence>MKRLKRKTQLRLTLVFAIVCVVAIVGVVWATLNGSKKEEQKGDYQVVKIEKSAPLLFNGVAQPKESRTFTLDPTLGTIETIHVQNNQQVKAGDVLATYKNQTIEEQVSQQEQALNKLNLAVSNAQSGYNSAVNKKNQLADQYNQLNKSVQALQAANDPSAAEVVAQMAQIKEAYDAAGDAVEQAKQGVDSANMEYSDAQKAIAQLKEKINTQVTAPFDGIVYVDQNGKTQANVPYATLVSPGTVVQASVTEYDYNKIKQGQKVEVMPANDERKIAGTITNISTLPESASATPSLSAAVSGGSSNSSSSTSSYAFTVETAEEIHNGFSVQVAIHFNQITVPKEVVVAHDGKQYVYTYKDGKAHLTEVTVKDQGANYLVEKGLAMGDKYILNPDKKLKDNQEVAVFE</sequence>
<evidence type="ECO:0000313" key="6">
    <source>
        <dbReference type="Proteomes" id="UP000196074"/>
    </source>
</evidence>
<feature type="domain" description="YknX-like beta-barrel" evidence="4">
    <location>
        <begin position="244"/>
        <end position="332"/>
    </location>
</feature>
<evidence type="ECO:0000256" key="1">
    <source>
        <dbReference type="ARBA" id="ARBA00004196"/>
    </source>
</evidence>
<dbReference type="Gene3D" id="2.40.420.20">
    <property type="match status" value="1"/>
</dbReference>
<evidence type="ECO:0000256" key="2">
    <source>
        <dbReference type="ARBA" id="ARBA00023054"/>
    </source>
</evidence>
<accession>A0A0I9WC94</accession>
<dbReference type="Proteomes" id="UP000196074">
    <property type="component" value="Unassembled WGS sequence"/>
</dbReference>
<comment type="subcellular location">
    <subcellularLocation>
        <location evidence="1">Cell envelope</location>
    </subcellularLocation>
</comment>